<evidence type="ECO:0000256" key="1">
    <source>
        <dbReference type="SAM" id="MobiDB-lite"/>
    </source>
</evidence>
<dbReference type="EMBL" id="HF583703">
    <property type="protein sequence ID" value="CCQ43200.1"/>
    <property type="molecule type" value="Genomic_DNA"/>
</dbReference>
<reference evidence="2" key="1">
    <citation type="journal article" date="2013" name="PLoS ONE">
        <title>Direct detection of alternative open reading frames translation products in human significantly expands the proteome.</title>
        <authorList>
            <person name="Vanderperre B."/>
            <person name="Lucier J.-F."/>
            <person name="Motard J."/>
            <person name="Tremblay G."/>
            <person name="Vanderperre S."/>
            <person name="Wisztorski M."/>
            <person name="Salzet M."/>
            <person name="Boisvert F.-M."/>
            <person name="Roucou X."/>
        </authorList>
    </citation>
    <scope>NUCLEOTIDE SEQUENCE</scope>
</reference>
<proteinExistence type="predicted"/>
<protein>
    <submittedName>
        <fullName evidence="2">Alternative protein SP1</fullName>
    </submittedName>
</protein>
<name>L8E7F4_HUMAN</name>
<evidence type="ECO:0000313" key="2">
    <source>
        <dbReference type="EMBL" id="CCQ43200.1"/>
    </source>
</evidence>
<dbReference type="OrthoDB" id="6365676at2759"/>
<organism evidence="2">
    <name type="scientific">Homo sapiens</name>
    <name type="common">Human</name>
    <dbReference type="NCBI Taxonomy" id="9606"/>
    <lineage>
        <taxon>Eukaryota</taxon>
        <taxon>Metazoa</taxon>
        <taxon>Chordata</taxon>
        <taxon>Craniata</taxon>
        <taxon>Vertebrata</taxon>
        <taxon>Euteleostomi</taxon>
        <taxon>Mammalia</taxon>
        <taxon>Eutheria</taxon>
        <taxon>Euarchontoglires</taxon>
        <taxon>Primates</taxon>
        <taxon>Haplorrhini</taxon>
        <taxon>Catarrhini</taxon>
        <taxon>Hominidae</taxon>
        <taxon>Homo</taxon>
    </lineage>
</organism>
<dbReference type="ChiTaRS" id="SP1">
    <property type="organism name" value="human"/>
</dbReference>
<accession>L8E7F4</accession>
<feature type="region of interest" description="Disordered" evidence="1">
    <location>
        <begin position="28"/>
        <end position="52"/>
    </location>
</feature>
<dbReference type="AlphaFoldDB" id="L8E7F4"/>
<sequence length="140" mass="14899">MPQVIMELSLVSMGLVVMEYMMTQQVERKEKTAQMPNPKPVGGPGGKHAPAPTVKTVKEGARGILAKRNSIFATSKAVGKCMARPLTCGHTCAGIQARGHLCVPGHTVGNASHVRMSYRGTNVHTQVRRNLPALSVLSAS</sequence>
<gene>
    <name evidence="2" type="primary">SP1</name>
</gene>